<keyword evidence="3" id="KW-1185">Reference proteome</keyword>
<evidence type="ECO:0000313" key="3">
    <source>
        <dbReference type="Proteomes" id="UP001054821"/>
    </source>
</evidence>
<proteinExistence type="predicted"/>
<dbReference type="EMBL" id="JAJFAZ020000008">
    <property type="protein sequence ID" value="KAI5313500.1"/>
    <property type="molecule type" value="Genomic_DNA"/>
</dbReference>
<reference evidence="2 3" key="1">
    <citation type="journal article" date="2022" name="G3 (Bethesda)">
        <title>Whole-genome sequence and methylome profiling of the almond [Prunus dulcis (Mill.) D.A. Webb] cultivar 'Nonpareil'.</title>
        <authorList>
            <person name="D'Amico-Willman K.M."/>
            <person name="Ouma W.Z."/>
            <person name="Meulia T."/>
            <person name="Sideli G.M."/>
            <person name="Gradziel T.M."/>
            <person name="Fresnedo-Ramirez J."/>
        </authorList>
    </citation>
    <scope>NUCLEOTIDE SEQUENCE [LARGE SCALE GENOMIC DNA]</scope>
    <source>
        <strain evidence="2">Clone GOH B32 T37-40</strain>
    </source>
</reference>
<dbReference type="Proteomes" id="UP001054821">
    <property type="component" value="Chromosome 8"/>
</dbReference>
<dbReference type="AlphaFoldDB" id="A0AAD4UV06"/>
<protein>
    <submittedName>
        <fullName evidence="2">Uncharacterized protein</fullName>
    </submittedName>
</protein>
<sequence>MVHVAPFSRSRTWSSKRYRCPKNMGARGSTLPHACTKAKGNTRSCKQSWEKSQKRNLPSHNDISATRRHGSFLLASPKNCIQLINCREVLGEVRTPFRQALSFSSSSGVSAMWKGSWLPQSGRWKILATSSSVGLNSPYEQINVYVSVLHRLTTCRSILASIWMS</sequence>
<evidence type="ECO:0000313" key="2">
    <source>
        <dbReference type="EMBL" id="KAI5313500.1"/>
    </source>
</evidence>
<evidence type="ECO:0000256" key="1">
    <source>
        <dbReference type="SAM" id="MobiDB-lite"/>
    </source>
</evidence>
<gene>
    <name evidence="2" type="ORF">L3X38_042676</name>
</gene>
<organism evidence="2 3">
    <name type="scientific">Prunus dulcis</name>
    <name type="common">Almond</name>
    <name type="synonym">Amygdalus dulcis</name>
    <dbReference type="NCBI Taxonomy" id="3755"/>
    <lineage>
        <taxon>Eukaryota</taxon>
        <taxon>Viridiplantae</taxon>
        <taxon>Streptophyta</taxon>
        <taxon>Embryophyta</taxon>
        <taxon>Tracheophyta</taxon>
        <taxon>Spermatophyta</taxon>
        <taxon>Magnoliopsida</taxon>
        <taxon>eudicotyledons</taxon>
        <taxon>Gunneridae</taxon>
        <taxon>Pentapetalae</taxon>
        <taxon>rosids</taxon>
        <taxon>fabids</taxon>
        <taxon>Rosales</taxon>
        <taxon>Rosaceae</taxon>
        <taxon>Amygdaloideae</taxon>
        <taxon>Amygdaleae</taxon>
        <taxon>Prunus</taxon>
    </lineage>
</organism>
<comment type="caution">
    <text evidence="2">The sequence shown here is derived from an EMBL/GenBank/DDBJ whole genome shotgun (WGS) entry which is preliminary data.</text>
</comment>
<feature type="region of interest" description="Disordered" evidence="1">
    <location>
        <begin position="42"/>
        <end position="61"/>
    </location>
</feature>
<accession>A0AAD4UV06</accession>
<name>A0AAD4UV06_PRUDU</name>